<sequence length="405" mass="46064">MADSPRSSEVPENAPRDPNPGFVKPGFVKRFAQRAVENVKDPLGVPERTARTLRYRRRQLNTARLFLRKEFRWETQWSNRKPEWWRRGFLSRSVTLYGLPENDPSLYINDVQRYLRTKRMVSPHLQEVLDNKFSFFLLVNSLGLESDVVDLLGVHTRGFVHPFPEAGRLEISEFLSQSLDERGHIFVKPLHGAEANGVRSLKKTPEGGYRMDGQPTSIEEMADWVREFPKPLLFEAAVAQHPEQAGLNPHSTNTIRLLTMPDVTDDWQPFIARASQRVGSVRSGHIDNWTKGGFSANVDLETGKLSAATQLPEDDSLHWFSAHPDSGAQIEGHQVPFWEETRELILDAARRLSFFEYIGWDVIISPKGPVILEANINSGMNVLQAHGPLLADPRAAAYYKLRRVI</sequence>
<keyword evidence="4" id="KW-1185">Reference proteome</keyword>
<dbReference type="Proteomes" id="UP000523139">
    <property type="component" value="Unassembled WGS sequence"/>
</dbReference>
<evidence type="ECO:0000259" key="2">
    <source>
        <dbReference type="Pfam" id="PF14397"/>
    </source>
</evidence>
<protein>
    <recommendedName>
        <fullName evidence="2">Alpha-L-glutamate ligase-related protein ATP-grasp domain-containing protein</fullName>
    </recommendedName>
</protein>
<feature type="domain" description="Alpha-L-glutamate ligase-related protein ATP-grasp" evidence="2">
    <location>
        <begin position="120"/>
        <end position="384"/>
    </location>
</feature>
<evidence type="ECO:0000256" key="1">
    <source>
        <dbReference type="SAM" id="MobiDB-lite"/>
    </source>
</evidence>
<evidence type="ECO:0000313" key="4">
    <source>
        <dbReference type="Proteomes" id="UP000523139"/>
    </source>
</evidence>
<dbReference type="EMBL" id="JABAHY010000007">
    <property type="protein sequence ID" value="NLS10058.1"/>
    <property type="molecule type" value="Genomic_DNA"/>
</dbReference>
<dbReference type="InterPro" id="IPR039523">
    <property type="entry name" value="RimK-rel_E_lig_ATP-grasp"/>
</dbReference>
<dbReference type="RefSeq" id="WP_168887547.1">
    <property type="nucleotide sequence ID" value="NZ_JABAHY010000007.1"/>
</dbReference>
<gene>
    <name evidence="3" type="ORF">HGQ17_08610</name>
</gene>
<organism evidence="3 4">
    <name type="scientific">Nesterenkonia sedimenti</name>
    <dbReference type="NCBI Taxonomy" id="1463632"/>
    <lineage>
        <taxon>Bacteria</taxon>
        <taxon>Bacillati</taxon>
        <taxon>Actinomycetota</taxon>
        <taxon>Actinomycetes</taxon>
        <taxon>Micrococcales</taxon>
        <taxon>Micrococcaceae</taxon>
        <taxon>Nesterenkonia</taxon>
    </lineage>
</organism>
<feature type="region of interest" description="Disordered" evidence="1">
    <location>
        <begin position="1"/>
        <end position="22"/>
    </location>
</feature>
<dbReference type="SUPFAM" id="SSF56059">
    <property type="entry name" value="Glutathione synthetase ATP-binding domain-like"/>
    <property type="match status" value="1"/>
</dbReference>
<accession>A0A7X8YDU0</accession>
<dbReference type="Pfam" id="PF14397">
    <property type="entry name" value="ATPgrasp_ST"/>
    <property type="match status" value="1"/>
</dbReference>
<name>A0A7X8YDU0_9MICC</name>
<evidence type="ECO:0000313" key="3">
    <source>
        <dbReference type="EMBL" id="NLS10058.1"/>
    </source>
</evidence>
<comment type="caution">
    <text evidence="3">The sequence shown here is derived from an EMBL/GenBank/DDBJ whole genome shotgun (WGS) entry which is preliminary data.</text>
</comment>
<dbReference type="Gene3D" id="3.30.470.20">
    <property type="entry name" value="ATP-grasp fold, B domain"/>
    <property type="match status" value="1"/>
</dbReference>
<reference evidence="3 4" key="1">
    <citation type="submission" date="2020-04" db="EMBL/GenBank/DDBJ databases">
        <title>Nesterenkonia sp. nov., isolated from marine sediment.</title>
        <authorList>
            <person name="Zhang G."/>
        </authorList>
    </citation>
    <scope>NUCLEOTIDE SEQUENCE [LARGE SCALE GENOMIC DNA]</scope>
    <source>
        <strain evidence="3 4">MY13</strain>
    </source>
</reference>
<proteinExistence type="predicted"/>
<dbReference type="AlphaFoldDB" id="A0A7X8YDU0"/>